<evidence type="ECO:0000313" key="2">
    <source>
        <dbReference type="EMBL" id="RDB27156.1"/>
    </source>
</evidence>
<keyword evidence="3" id="KW-1185">Reference proteome</keyword>
<feature type="region of interest" description="Disordered" evidence="1">
    <location>
        <begin position="18"/>
        <end position="42"/>
    </location>
</feature>
<reference evidence="2" key="1">
    <citation type="submission" date="2018-04" db="EMBL/GenBank/DDBJ databases">
        <title>Whole genome sequencing of Hypsizygus marmoreus.</title>
        <authorList>
            <person name="Choi I.-G."/>
            <person name="Min B."/>
            <person name="Kim J.-G."/>
            <person name="Kim S."/>
            <person name="Oh Y.-L."/>
            <person name="Kong W.-S."/>
            <person name="Park H."/>
            <person name="Jeong J."/>
            <person name="Song E.-S."/>
        </authorList>
    </citation>
    <scope>NUCLEOTIDE SEQUENCE [LARGE SCALE GENOMIC DNA]</scope>
    <source>
        <strain evidence="2">51987-8</strain>
    </source>
</reference>
<dbReference type="Proteomes" id="UP000076154">
    <property type="component" value="Unassembled WGS sequence"/>
</dbReference>
<evidence type="ECO:0000313" key="3">
    <source>
        <dbReference type="Proteomes" id="UP000076154"/>
    </source>
</evidence>
<dbReference type="InParanoid" id="A0A369K8C9"/>
<evidence type="ECO:0000256" key="1">
    <source>
        <dbReference type="SAM" id="MobiDB-lite"/>
    </source>
</evidence>
<dbReference type="EMBL" id="LUEZ02000018">
    <property type="protein sequence ID" value="RDB27156.1"/>
    <property type="molecule type" value="Genomic_DNA"/>
</dbReference>
<feature type="compositionally biased region" description="Basic and acidic residues" evidence="1">
    <location>
        <begin position="18"/>
        <end position="27"/>
    </location>
</feature>
<protein>
    <submittedName>
        <fullName evidence="2">Uncharacterized protein</fullName>
    </submittedName>
</protein>
<accession>A0A369K8C9</accession>
<sequence>MFTFPKLLNQRERKWDVDSSDHLADHDNTDDEGNATRQPANSDYNNLLKSPTILERRILCNILWKACLDWFKPGRTYGATNWDAHGDSCPEITGVEVQRVRLATRKEVVVPAGSSMASFFTPVPVSSDTPKGAWVL</sequence>
<name>A0A369K8C9_HYPMA</name>
<comment type="caution">
    <text evidence="2">The sequence shown here is derived from an EMBL/GenBank/DDBJ whole genome shotgun (WGS) entry which is preliminary data.</text>
</comment>
<proteinExistence type="predicted"/>
<gene>
    <name evidence="2" type="ORF">Hypma_004564</name>
</gene>
<dbReference type="AlphaFoldDB" id="A0A369K8C9"/>
<organism evidence="2 3">
    <name type="scientific">Hypsizygus marmoreus</name>
    <name type="common">White beech mushroom</name>
    <name type="synonym">Agaricus marmoreus</name>
    <dbReference type="NCBI Taxonomy" id="39966"/>
    <lineage>
        <taxon>Eukaryota</taxon>
        <taxon>Fungi</taxon>
        <taxon>Dikarya</taxon>
        <taxon>Basidiomycota</taxon>
        <taxon>Agaricomycotina</taxon>
        <taxon>Agaricomycetes</taxon>
        <taxon>Agaricomycetidae</taxon>
        <taxon>Agaricales</taxon>
        <taxon>Tricholomatineae</taxon>
        <taxon>Lyophyllaceae</taxon>
        <taxon>Hypsizygus</taxon>
    </lineage>
</organism>